<dbReference type="EMBL" id="OBEL01000004">
    <property type="protein sequence ID" value="SNZ20148.1"/>
    <property type="molecule type" value="Genomic_DNA"/>
</dbReference>
<evidence type="ECO:0000256" key="2">
    <source>
        <dbReference type="ARBA" id="ARBA00022679"/>
    </source>
</evidence>
<keyword evidence="3" id="KW-0677">Repeat</keyword>
<evidence type="ECO:0000313" key="5">
    <source>
        <dbReference type="EMBL" id="SNZ20148.1"/>
    </source>
</evidence>
<organism evidence="5 6">
    <name type="scientific">Cohaesibacter gelatinilyticus</name>
    <dbReference type="NCBI Taxonomy" id="372072"/>
    <lineage>
        <taxon>Bacteria</taxon>
        <taxon>Pseudomonadati</taxon>
        <taxon>Pseudomonadota</taxon>
        <taxon>Alphaproteobacteria</taxon>
        <taxon>Hyphomicrobiales</taxon>
        <taxon>Cohaesibacteraceae</taxon>
    </lineage>
</organism>
<name>A0A285PFD4_9HYPH</name>
<keyword evidence="2 5" id="KW-0808">Transferase</keyword>
<dbReference type="SUPFAM" id="SSF51161">
    <property type="entry name" value="Trimeric LpxA-like enzymes"/>
    <property type="match status" value="1"/>
</dbReference>
<dbReference type="AlphaFoldDB" id="A0A285PFD4"/>
<dbReference type="Pfam" id="PF00132">
    <property type="entry name" value="Hexapep"/>
    <property type="match status" value="1"/>
</dbReference>
<comment type="similarity">
    <text evidence="1">Belongs to the transferase hexapeptide repeat family.</text>
</comment>
<proteinExistence type="inferred from homology"/>
<dbReference type="InterPro" id="IPR050179">
    <property type="entry name" value="Trans_hexapeptide_repeat"/>
</dbReference>
<evidence type="ECO:0000256" key="1">
    <source>
        <dbReference type="ARBA" id="ARBA00007274"/>
    </source>
</evidence>
<evidence type="ECO:0000313" key="6">
    <source>
        <dbReference type="Proteomes" id="UP000219439"/>
    </source>
</evidence>
<dbReference type="InterPro" id="IPR011004">
    <property type="entry name" value="Trimer_LpxA-like_sf"/>
</dbReference>
<keyword evidence="6" id="KW-1185">Reference proteome</keyword>
<dbReference type="GO" id="GO:0016746">
    <property type="term" value="F:acyltransferase activity"/>
    <property type="evidence" value="ECO:0007669"/>
    <property type="project" value="UniProtKB-KW"/>
</dbReference>
<gene>
    <name evidence="5" type="ORF">SAMN06265368_3251</name>
</gene>
<protein>
    <submittedName>
        <fullName evidence="5">Transferase hexapeptide (Six repeat-containing protein)</fullName>
    </submittedName>
</protein>
<dbReference type="CDD" id="cd03349">
    <property type="entry name" value="LbH_XAT"/>
    <property type="match status" value="1"/>
</dbReference>
<dbReference type="PANTHER" id="PTHR43300:SF11">
    <property type="entry name" value="ACETYLTRANSFERASE RV3034C-RELATED"/>
    <property type="match status" value="1"/>
</dbReference>
<sequence>MRGCFRNVRLWLYGRRLRKRFVNSVIHPGATADPQSTLDNHSVLFPKVRLMQTDFGAYSYAQENTVIVNAEIGPYCSIASNVSIGLINHPIHMISTNPVFYDNSQLLPKFFVSDIKYPVGAPRTVIGADVWIGDGAKIMSGVTVGVGAIIGSGAIVTKDVPPYGIVVGVPGQVVRRRFDDALCVRLVASRWWDESEVRLQQLSQYFSEPEKFLETLGA</sequence>
<accession>A0A285PFD4</accession>
<dbReference type="Gene3D" id="2.160.10.10">
    <property type="entry name" value="Hexapeptide repeat proteins"/>
    <property type="match status" value="1"/>
</dbReference>
<reference evidence="5 6" key="1">
    <citation type="submission" date="2017-09" db="EMBL/GenBank/DDBJ databases">
        <authorList>
            <person name="Ehlers B."/>
            <person name="Leendertz F.H."/>
        </authorList>
    </citation>
    <scope>NUCLEOTIDE SEQUENCE [LARGE SCALE GENOMIC DNA]</scope>
    <source>
        <strain evidence="5 6">DSM 18289</strain>
    </source>
</reference>
<dbReference type="InterPro" id="IPR001451">
    <property type="entry name" value="Hexapep"/>
</dbReference>
<dbReference type="PROSITE" id="PS00101">
    <property type="entry name" value="HEXAPEP_TRANSFERASES"/>
    <property type="match status" value="1"/>
</dbReference>
<evidence type="ECO:0000256" key="4">
    <source>
        <dbReference type="ARBA" id="ARBA00023315"/>
    </source>
</evidence>
<dbReference type="Proteomes" id="UP000219439">
    <property type="component" value="Unassembled WGS sequence"/>
</dbReference>
<dbReference type="InterPro" id="IPR018357">
    <property type="entry name" value="Hexapep_transf_CS"/>
</dbReference>
<dbReference type="PANTHER" id="PTHR43300">
    <property type="entry name" value="ACETYLTRANSFERASE"/>
    <property type="match status" value="1"/>
</dbReference>
<dbReference type="OrthoDB" id="9815592at2"/>
<keyword evidence="4" id="KW-0012">Acyltransferase</keyword>
<evidence type="ECO:0000256" key="3">
    <source>
        <dbReference type="ARBA" id="ARBA00022737"/>
    </source>
</evidence>